<dbReference type="Pfam" id="PF09335">
    <property type="entry name" value="VTT_dom"/>
    <property type="match status" value="1"/>
</dbReference>
<evidence type="ECO:0000256" key="9">
    <source>
        <dbReference type="ARBA" id="ARBA00023136"/>
    </source>
</evidence>
<accession>A0A1Y2I9X3</accession>
<evidence type="ECO:0000256" key="2">
    <source>
        <dbReference type="ARBA" id="ARBA00004653"/>
    </source>
</evidence>
<dbReference type="EMBL" id="KZ084145">
    <property type="protein sequence ID" value="OSC97884.1"/>
    <property type="molecule type" value="Genomic_DNA"/>
</dbReference>
<name>A0A1Y2I9X3_TRAC3</name>
<evidence type="ECO:0000256" key="5">
    <source>
        <dbReference type="ARBA" id="ARBA00020673"/>
    </source>
</evidence>
<feature type="transmembrane region" description="Helical" evidence="11">
    <location>
        <begin position="141"/>
        <end position="166"/>
    </location>
</feature>
<sequence length="453" mass="49414">MSTTPYDSYPPAPAYTGSDEDKEATHVDVRYLTRTPSPTPSEAEALSPEKKKRPGILLNLLDPEKLKNPRELIKLLITGAIIALLILFVVYQQNIVNWLKPFADWMRRTPGGWLIPIAILVVLSFPPLFGHEIVAILVGDVWGVGIGFGIIAAGTILGELVTYCVFRWFCMARGRKMEEKKVKYAILSEVIRQGGFKMAVIVRYSAIPGHLTTAIFATCGMNVFIFLAAAFLSLPKQLATVYLGDAQSTDASSRTTHTVKTVVIVATILITIFAMRYVRSEQDKVKEAVIYRRRKARQAKLRVAAGMDPEEALDADPAMSPLLAGPQHGQSSLQGVTVHAPQPAPAPAPAYGFAPAAPYQPSGSSHHSEMYAPALAAPQAGYDARARSPSHARTPSSAPYGSAEGETDGTLLSGLGTRMGGGGRGDRRAEKRERRAERREQRAERREQRRAGW</sequence>
<reference evidence="13 14" key="1">
    <citation type="journal article" date="2015" name="Biotechnol. Biofuels">
        <title>Enhanced degradation of softwood versus hardwood by the white-rot fungus Pycnoporus coccineus.</title>
        <authorList>
            <person name="Couturier M."/>
            <person name="Navarro D."/>
            <person name="Chevret D."/>
            <person name="Henrissat B."/>
            <person name="Piumi F."/>
            <person name="Ruiz-Duenas F.J."/>
            <person name="Martinez A.T."/>
            <person name="Grigoriev I.V."/>
            <person name="Riley R."/>
            <person name="Lipzen A."/>
            <person name="Berrin J.G."/>
            <person name="Master E.R."/>
            <person name="Rosso M.N."/>
        </authorList>
    </citation>
    <scope>NUCLEOTIDE SEQUENCE [LARGE SCALE GENOMIC DNA]</scope>
    <source>
        <strain evidence="13 14">BRFM310</strain>
    </source>
</reference>
<comment type="subcellular location">
    <subcellularLocation>
        <location evidence="2">Golgi apparatus membrane</location>
        <topology evidence="2">Multi-pass membrane protein</topology>
    </subcellularLocation>
</comment>
<dbReference type="InterPro" id="IPR032816">
    <property type="entry name" value="VTT_dom"/>
</dbReference>
<feature type="transmembrane region" description="Helical" evidence="11">
    <location>
        <begin position="72"/>
        <end position="91"/>
    </location>
</feature>
<dbReference type="AlphaFoldDB" id="A0A1Y2I9X3"/>
<feature type="domain" description="VTT" evidence="12">
    <location>
        <begin position="131"/>
        <end position="245"/>
    </location>
</feature>
<feature type="transmembrane region" description="Helical" evidence="11">
    <location>
        <begin position="112"/>
        <end position="129"/>
    </location>
</feature>
<dbReference type="PANTHER" id="PTHR47549">
    <property type="entry name" value="GOLGI APPARATUS MEMBRANE PROTEIN TVP38-RELATED"/>
    <property type="match status" value="1"/>
</dbReference>
<organism evidence="13 14">
    <name type="scientific">Trametes coccinea (strain BRFM310)</name>
    <name type="common">Pycnoporus coccineus</name>
    <dbReference type="NCBI Taxonomy" id="1353009"/>
    <lineage>
        <taxon>Eukaryota</taxon>
        <taxon>Fungi</taxon>
        <taxon>Dikarya</taxon>
        <taxon>Basidiomycota</taxon>
        <taxon>Agaricomycotina</taxon>
        <taxon>Agaricomycetes</taxon>
        <taxon>Polyporales</taxon>
        <taxon>Polyporaceae</taxon>
        <taxon>Trametes</taxon>
    </lineage>
</organism>
<evidence type="ECO:0000256" key="4">
    <source>
        <dbReference type="ARBA" id="ARBA00013533"/>
    </source>
</evidence>
<dbReference type="PANTHER" id="PTHR47549:SF2">
    <property type="entry name" value="GOLGI APPARATUS MEMBRANE PROTEIN TVP38"/>
    <property type="match status" value="1"/>
</dbReference>
<feature type="compositionally biased region" description="Basic and acidic residues" evidence="10">
    <location>
        <begin position="424"/>
        <end position="453"/>
    </location>
</feature>
<evidence type="ECO:0000256" key="3">
    <source>
        <dbReference type="ARBA" id="ARBA00008640"/>
    </source>
</evidence>
<feature type="region of interest" description="Disordered" evidence="10">
    <location>
        <begin position="381"/>
        <end position="453"/>
    </location>
</feature>
<evidence type="ECO:0000256" key="6">
    <source>
        <dbReference type="ARBA" id="ARBA00022692"/>
    </source>
</evidence>
<feature type="transmembrane region" description="Helical" evidence="11">
    <location>
        <begin position="258"/>
        <end position="278"/>
    </location>
</feature>
<evidence type="ECO:0000256" key="7">
    <source>
        <dbReference type="ARBA" id="ARBA00022989"/>
    </source>
</evidence>
<feature type="region of interest" description="Disordered" evidence="10">
    <location>
        <begin position="1"/>
        <end position="50"/>
    </location>
</feature>
<evidence type="ECO:0000259" key="12">
    <source>
        <dbReference type="Pfam" id="PF09335"/>
    </source>
</evidence>
<dbReference type="STRING" id="1353009.A0A1Y2I9X3"/>
<evidence type="ECO:0000313" key="13">
    <source>
        <dbReference type="EMBL" id="OSC97884.1"/>
    </source>
</evidence>
<feature type="region of interest" description="Disordered" evidence="10">
    <location>
        <begin position="316"/>
        <end position="345"/>
    </location>
</feature>
<evidence type="ECO:0000313" key="14">
    <source>
        <dbReference type="Proteomes" id="UP000193067"/>
    </source>
</evidence>
<proteinExistence type="inferred from homology"/>
<dbReference type="InterPro" id="IPR051076">
    <property type="entry name" value="Golgi_membrane_TVP38/TMEM64"/>
</dbReference>
<evidence type="ECO:0000256" key="11">
    <source>
        <dbReference type="SAM" id="Phobius"/>
    </source>
</evidence>
<evidence type="ECO:0000256" key="1">
    <source>
        <dbReference type="ARBA" id="ARBA00002978"/>
    </source>
</evidence>
<evidence type="ECO:0000256" key="10">
    <source>
        <dbReference type="SAM" id="MobiDB-lite"/>
    </source>
</evidence>
<feature type="transmembrane region" description="Helical" evidence="11">
    <location>
        <begin position="211"/>
        <end position="234"/>
    </location>
</feature>
<comment type="function">
    <text evidence="1">Golgi membrane protein involved in vesicular trafficking and spindle migration.</text>
</comment>
<evidence type="ECO:0000256" key="8">
    <source>
        <dbReference type="ARBA" id="ARBA00023034"/>
    </source>
</evidence>
<gene>
    <name evidence="13" type="ORF">PYCCODRAFT_1418775</name>
</gene>
<dbReference type="GO" id="GO:0000139">
    <property type="term" value="C:Golgi membrane"/>
    <property type="evidence" value="ECO:0007669"/>
    <property type="project" value="UniProtKB-SubCell"/>
</dbReference>
<keyword evidence="8" id="KW-0333">Golgi apparatus</keyword>
<keyword evidence="14" id="KW-1185">Reference proteome</keyword>
<dbReference type="Proteomes" id="UP000193067">
    <property type="component" value="Unassembled WGS sequence"/>
</dbReference>
<comment type="similarity">
    <text evidence="3">Belongs to the TVP38/TMEM64 family.</text>
</comment>
<dbReference type="OrthoDB" id="166803at2759"/>
<keyword evidence="7 11" id="KW-1133">Transmembrane helix</keyword>
<keyword evidence="9 11" id="KW-0472">Membrane</keyword>
<protein>
    <recommendedName>
        <fullName evidence="4">Golgi apparatus membrane protein TVP38</fullName>
    </recommendedName>
    <alternativeName>
        <fullName evidence="5">Golgi apparatus membrane protein tvp38</fullName>
    </alternativeName>
</protein>
<keyword evidence="6 11" id="KW-0812">Transmembrane</keyword>